<dbReference type="Gene3D" id="3.40.50.300">
    <property type="entry name" value="P-loop containing nucleotide triphosphate hydrolases"/>
    <property type="match status" value="1"/>
</dbReference>
<dbReference type="GO" id="GO:0005886">
    <property type="term" value="C:plasma membrane"/>
    <property type="evidence" value="ECO:0007669"/>
    <property type="project" value="UniProtKB-SubCell"/>
</dbReference>
<evidence type="ECO:0000256" key="6">
    <source>
        <dbReference type="ARBA" id="ARBA00022741"/>
    </source>
</evidence>
<sequence length="428" mass="47359">MKIKKYIVREMQEAMRLIKEDMGPDAVIIGSYRLPRKSIFDFFRPPQLEVTAALDELPAAPAPAELPPGRPPGADPATREVVTAGTFAPPSTTPPEVRRTRREEVIRLEADVLKMHDPAQALPAGEKISEFTLGTPTGQEENNSFSFNTILKQQEEAMMDGDVLERWRRRLLDMEVMEGVVENLLRGLEVNDTTGDGEDFLLLQLKGRLASLVEDVYSARDHSGRIYAFIGPTGAGKTTTLAKLATRQALFDQKKIALIAVYSHRFGVVEELKFYGQTIGVPVEVVMTPAELASAVEAHQDKEAVFVDTEGISCRNASQLLKLKGFMDALPPSRRIFLVLSATTRNRDLLHMAREFARVGYSEFIFTKLDETQTRGGALNLIHQMRRPLAYVTNGQNVPDDIAGMTPRRLAALLLEGGENNVGAGFRG</sequence>
<proteinExistence type="inferred from homology"/>
<dbReference type="PANTHER" id="PTHR43134">
    <property type="entry name" value="SIGNAL RECOGNITION PARTICLE RECEPTOR SUBUNIT ALPHA"/>
    <property type="match status" value="1"/>
</dbReference>
<dbReference type="GO" id="GO:0005047">
    <property type="term" value="F:signal recognition particle binding"/>
    <property type="evidence" value="ECO:0007669"/>
    <property type="project" value="TreeGrafter"/>
</dbReference>
<keyword evidence="15" id="KW-0969">Cilium</keyword>
<evidence type="ECO:0000256" key="8">
    <source>
        <dbReference type="ARBA" id="ARBA00022927"/>
    </source>
</evidence>
<keyword evidence="15" id="KW-0966">Cell projection</keyword>
<evidence type="ECO:0000256" key="1">
    <source>
        <dbReference type="ARBA" id="ARBA00004413"/>
    </source>
</evidence>
<organism evidence="15 16">
    <name type="scientific">Desulfofundulus thermosubterraneus DSM 16057</name>
    <dbReference type="NCBI Taxonomy" id="1121432"/>
    <lineage>
        <taxon>Bacteria</taxon>
        <taxon>Bacillati</taxon>
        <taxon>Bacillota</taxon>
        <taxon>Clostridia</taxon>
        <taxon>Eubacteriales</taxon>
        <taxon>Peptococcaceae</taxon>
        <taxon>Desulfofundulus</taxon>
    </lineage>
</organism>
<reference evidence="16" key="1">
    <citation type="submission" date="2016-11" db="EMBL/GenBank/DDBJ databases">
        <authorList>
            <person name="Varghese N."/>
            <person name="Submissions S."/>
        </authorList>
    </citation>
    <scope>NUCLEOTIDE SEQUENCE [LARGE SCALE GENOMIC DNA]</scope>
    <source>
        <strain evidence="16">DSM 16057</strain>
    </source>
</reference>
<dbReference type="SMART" id="SM00962">
    <property type="entry name" value="SRP54"/>
    <property type="match status" value="1"/>
</dbReference>
<evidence type="ECO:0000256" key="12">
    <source>
        <dbReference type="ARBA" id="ARBA00025337"/>
    </source>
</evidence>
<evidence type="ECO:0000256" key="11">
    <source>
        <dbReference type="ARBA" id="ARBA00023225"/>
    </source>
</evidence>
<dbReference type="STRING" id="1121432.SAMN02745219_01568"/>
<evidence type="ECO:0000256" key="7">
    <source>
        <dbReference type="ARBA" id="ARBA00022795"/>
    </source>
</evidence>
<evidence type="ECO:0000259" key="14">
    <source>
        <dbReference type="SMART" id="SM00962"/>
    </source>
</evidence>
<dbReference type="InterPro" id="IPR027417">
    <property type="entry name" value="P-loop_NTPase"/>
</dbReference>
<evidence type="ECO:0000256" key="10">
    <source>
        <dbReference type="ARBA" id="ARBA00023136"/>
    </source>
</evidence>
<dbReference type="RefSeq" id="WP_072868614.1">
    <property type="nucleotide sequence ID" value="NZ_FQZM01000017.1"/>
</dbReference>
<keyword evidence="15" id="KW-0282">Flagellum</keyword>
<dbReference type="Pfam" id="PF00448">
    <property type="entry name" value="SRP54"/>
    <property type="match status" value="1"/>
</dbReference>
<evidence type="ECO:0000256" key="9">
    <source>
        <dbReference type="ARBA" id="ARBA00023134"/>
    </source>
</evidence>
<evidence type="ECO:0000256" key="4">
    <source>
        <dbReference type="ARBA" id="ARBA00022448"/>
    </source>
</evidence>
<keyword evidence="5" id="KW-1003">Cell membrane</keyword>
<keyword evidence="7" id="KW-1005">Bacterial flagellum biogenesis</keyword>
<comment type="subcellular location">
    <subcellularLocation>
        <location evidence="1">Cell membrane</location>
        <topology evidence="1">Peripheral membrane protein</topology>
        <orientation evidence="1">Cytoplasmic side</orientation>
    </subcellularLocation>
</comment>
<comment type="similarity">
    <text evidence="2">Belongs to the GTP-binding SRP family.</text>
</comment>
<evidence type="ECO:0000256" key="13">
    <source>
        <dbReference type="ARBA" id="ARBA00030866"/>
    </source>
</evidence>
<dbReference type="PANTHER" id="PTHR43134:SF3">
    <property type="entry name" value="FLAGELLAR BIOSYNTHESIS PROTEIN FLHF"/>
    <property type="match status" value="1"/>
</dbReference>
<gene>
    <name evidence="15" type="ORF">SAMN02745219_01568</name>
</gene>
<dbReference type="InterPro" id="IPR000897">
    <property type="entry name" value="SRP54_GTPase_dom"/>
</dbReference>
<keyword evidence="8" id="KW-0653">Protein transport</keyword>
<keyword evidence="6" id="KW-0547">Nucleotide-binding</keyword>
<protein>
    <recommendedName>
        <fullName evidence="3">Flagellar biosynthesis protein FlhF</fullName>
    </recommendedName>
    <alternativeName>
        <fullName evidence="13">Flagella-associated GTP-binding protein</fullName>
    </alternativeName>
</protein>
<keyword evidence="11" id="KW-1006">Bacterial flagellum protein export</keyword>
<dbReference type="GO" id="GO:0006614">
    <property type="term" value="P:SRP-dependent cotranslational protein targeting to membrane"/>
    <property type="evidence" value="ECO:0007669"/>
    <property type="project" value="InterPro"/>
</dbReference>
<accession>A0A1M6FVQ5</accession>
<dbReference type="GO" id="GO:0015031">
    <property type="term" value="P:protein transport"/>
    <property type="evidence" value="ECO:0007669"/>
    <property type="project" value="UniProtKB-KW"/>
</dbReference>
<dbReference type="AlphaFoldDB" id="A0A1M6FVQ5"/>
<dbReference type="InterPro" id="IPR047040">
    <property type="entry name" value="FlhF__GTPase_dom"/>
</dbReference>
<dbReference type="GO" id="GO:0003924">
    <property type="term" value="F:GTPase activity"/>
    <property type="evidence" value="ECO:0007669"/>
    <property type="project" value="InterPro"/>
</dbReference>
<name>A0A1M6FVQ5_9FIRM</name>
<keyword evidence="4" id="KW-0813">Transport</keyword>
<feature type="domain" description="SRP54-type proteins GTP-binding" evidence="14">
    <location>
        <begin position="224"/>
        <end position="416"/>
    </location>
</feature>
<dbReference type="Gene3D" id="1.20.120.1380">
    <property type="entry name" value="Flagellar FlhF biosynthesis protein, N domain"/>
    <property type="match status" value="1"/>
</dbReference>
<dbReference type="FunFam" id="3.40.50.300:FF:000695">
    <property type="entry name" value="Flagellar biosynthesis regulator FlhF"/>
    <property type="match status" value="1"/>
</dbReference>
<keyword evidence="16" id="KW-1185">Reference proteome</keyword>
<comment type="function">
    <text evidence="12">Necessary for flagellar biosynthesis. May be involved in translocation of the flagellum.</text>
</comment>
<dbReference type="GO" id="GO:0005525">
    <property type="term" value="F:GTP binding"/>
    <property type="evidence" value="ECO:0007669"/>
    <property type="project" value="UniProtKB-KW"/>
</dbReference>
<dbReference type="CDD" id="cd17873">
    <property type="entry name" value="FlhF"/>
    <property type="match status" value="1"/>
</dbReference>
<keyword evidence="10" id="KW-0472">Membrane</keyword>
<dbReference type="GO" id="GO:0044781">
    <property type="term" value="P:bacterial-type flagellum organization"/>
    <property type="evidence" value="ECO:0007669"/>
    <property type="project" value="UniProtKB-KW"/>
</dbReference>
<dbReference type="OrthoDB" id="9778554at2"/>
<dbReference type="EMBL" id="FQZM01000017">
    <property type="protein sequence ID" value="SHJ01805.1"/>
    <property type="molecule type" value="Genomic_DNA"/>
</dbReference>
<keyword evidence="9" id="KW-0342">GTP-binding</keyword>
<evidence type="ECO:0000313" key="16">
    <source>
        <dbReference type="Proteomes" id="UP000184529"/>
    </source>
</evidence>
<evidence type="ECO:0000256" key="2">
    <source>
        <dbReference type="ARBA" id="ARBA00008531"/>
    </source>
</evidence>
<dbReference type="Proteomes" id="UP000184529">
    <property type="component" value="Unassembled WGS sequence"/>
</dbReference>
<evidence type="ECO:0000256" key="5">
    <source>
        <dbReference type="ARBA" id="ARBA00022475"/>
    </source>
</evidence>
<evidence type="ECO:0000256" key="3">
    <source>
        <dbReference type="ARBA" id="ARBA00014919"/>
    </source>
</evidence>
<evidence type="ECO:0000313" key="15">
    <source>
        <dbReference type="EMBL" id="SHJ01805.1"/>
    </source>
</evidence>
<dbReference type="SUPFAM" id="SSF52540">
    <property type="entry name" value="P-loop containing nucleoside triphosphate hydrolases"/>
    <property type="match status" value="1"/>
</dbReference>